<evidence type="ECO:0000313" key="9">
    <source>
        <dbReference type="Proteomes" id="UP000031526"/>
    </source>
</evidence>
<dbReference type="OrthoDB" id="3203527at2"/>
<dbReference type="GO" id="GO:0005948">
    <property type="term" value="C:acetolactate synthase complex"/>
    <property type="evidence" value="ECO:0007669"/>
    <property type="project" value="TreeGrafter"/>
</dbReference>
<dbReference type="Proteomes" id="UP000325763">
    <property type="component" value="Chromosome"/>
</dbReference>
<dbReference type="AlphaFoldDB" id="A0A0B5D6V3"/>
<evidence type="ECO:0000259" key="5">
    <source>
        <dbReference type="Pfam" id="PF02775"/>
    </source>
</evidence>
<dbReference type="InterPro" id="IPR029061">
    <property type="entry name" value="THDP-binding"/>
</dbReference>
<keyword evidence="2 3" id="KW-0786">Thiamine pyrophosphate</keyword>
<evidence type="ECO:0000256" key="3">
    <source>
        <dbReference type="RuleBase" id="RU362132"/>
    </source>
</evidence>
<dbReference type="HOGENOM" id="CLU_013748_3_4_11"/>
<dbReference type="GO" id="GO:0003984">
    <property type="term" value="F:acetolactate synthase activity"/>
    <property type="evidence" value="ECO:0007669"/>
    <property type="project" value="TreeGrafter"/>
</dbReference>
<feature type="domain" description="Thiamine pyrophosphate enzyme TPP-binding" evidence="5">
    <location>
        <begin position="399"/>
        <end position="532"/>
    </location>
</feature>
<dbReference type="InterPro" id="IPR012001">
    <property type="entry name" value="Thiamin_PyroP_enz_TPP-bd_dom"/>
</dbReference>
<dbReference type="SUPFAM" id="SSF52467">
    <property type="entry name" value="DHS-like NAD/FAD-binding domain"/>
    <property type="match status" value="1"/>
</dbReference>
<sequence length="552" mass="59678">MKVYEAMAEAFVQEGTRDVFGMMGDANMHWMNALAERGARLFEVRHEGSGLGMADGWARASGRPGVITTTSGPGVSQLATSMIVAARARTPLVALCGETAWGDKAAAQYLDQGRFAAAIECAYVHLDRADQAQEVVQRAFHLARTESRPVMISAPMDIQTHEFGDALDLPYVPSTQLIDRQRPLPDPERITRAADIVQASKQVVIIAGRGARQADAGEGVLRLQERTGALLATTLQAKNWLRERTEHHVGISGLFGNRVAMELLQEADCVIAVGASLNHYTTEAGYLFPEAKYVQIDTAEHLVMGNGAAADVYVRADAVTALDALDQELARRSVRIDGFHTAEVRGRLSAPLVDPADFVREPGRIDPREAITVLDEELPGEIDLVLGSGHQTDFGTMLFQRSREIVSNYGMFGAIGQAPMLTIGKIVADGGRPSFVVEGDASFLMHLPEFETACRYGVPLLAVVMNDEGLGAEYHKSAAKGLDPELAIIPTPELGAVAVALGGSGATVRTTDELRAALAAYVREPRPTVIDVRITRKVLSPPYRRLWYGEDV</sequence>
<dbReference type="PANTHER" id="PTHR18968">
    <property type="entry name" value="THIAMINE PYROPHOSPHATE ENZYMES"/>
    <property type="match status" value="1"/>
</dbReference>
<evidence type="ECO:0000256" key="2">
    <source>
        <dbReference type="ARBA" id="ARBA00023052"/>
    </source>
</evidence>
<dbReference type="Pfam" id="PF02776">
    <property type="entry name" value="TPP_enzyme_N"/>
    <property type="match status" value="1"/>
</dbReference>
<evidence type="ECO:0000259" key="6">
    <source>
        <dbReference type="Pfam" id="PF02776"/>
    </source>
</evidence>
<protein>
    <submittedName>
        <fullName evidence="7">Acetolactate synthase</fullName>
    </submittedName>
    <submittedName>
        <fullName evidence="8">Thiamine pyrophosphate-binding protein</fullName>
    </submittedName>
</protein>
<dbReference type="InterPro" id="IPR029035">
    <property type="entry name" value="DHS-like_NAD/FAD-binding_dom"/>
</dbReference>
<dbReference type="CDD" id="cd00568">
    <property type="entry name" value="TPP_enzymes"/>
    <property type="match status" value="1"/>
</dbReference>
<dbReference type="GO" id="GO:0030976">
    <property type="term" value="F:thiamine pyrophosphate binding"/>
    <property type="evidence" value="ECO:0007669"/>
    <property type="project" value="InterPro"/>
</dbReference>
<organism evidence="7 9">
    <name type="scientific">Streptomyces nodosus</name>
    <dbReference type="NCBI Taxonomy" id="40318"/>
    <lineage>
        <taxon>Bacteria</taxon>
        <taxon>Bacillati</taxon>
        <taxon>Actinomycetota</taxon>
        <taxon>Actinomycetes</taxon>
        <taxon>Kitasatosporales</taxon>
        <taxon>Streptomycetaceae</taxon>
        <taxon>Streptomyces</taxon>
    </lineage>
</organism>
<feature type="domain" description="Thiamine pyrophosphate enzyme central" evidence="4">
    <location>
        <begin position="190"/>
        <end position="325"/>
    </location>
</feature>
<dbReference type="Pfam" id="PF00205">
    <property type="entry name" value="TPP_enzyme_M"/>
    <property type="match status" value="1"/>
</dbReference>
<dbReference type="Gene3D" id="3.40.50.1220">
    <property type="entry name" value="TPP-binding domain"/>
    <property type="match status" value="1"/>
</dbReference>
<dbReference type="PANTHER" id="PTHR18968:SF13">
    <property type="entry name" value="ACETOLACTATE SYNTHASE CATALYTIC SUBUNIT, MITOCHONDRIAL"/>
    <property type="match status" value="1"/>
</dbReference>
<evidence type="ECO:0000256" key="1">
    <source>
        <dbReference type="ARBA" id="ARBA00007812"/>
    </source>
</evidence>
<comment type="similarity">
    <text evidence="1 3">Belongs to the TPP enzyme family.</text>
</comment>
<name>A0A0B5D6V3_9ACTN</name>
<dbReference type="SUPFAM" id="SSF52518">
    <property type="entry name" value="Thiamin diphosphate-binding fold (THDP-binding)"/>
    <property type="match status" value="2"/>
</dbReference>
<dbReference type="STRING" id="40318.SNOD_01040"/>
<reference evidence="8 10" key="3">
    <citation type="submission" date="2017-09" db="EMBL/GenBank/DDBJ databases">
        <title>Streptomyces genome completion.</title>
        <authorList>
            <person name="Lee N."/>
            <person name="Cho B.-K."/>
        </authorList>
    </citation>
    <scope>NUCLEOTIDE SEQUENCE [LARGE SCALE GENOMIC DNA]</scope>
    <source>
        <strain evidence="8 10">ATCC 14899</strain>
    </source>
</reference>
<evidence type="ECO:0000259" key="4">
    <source>
        <dbReference type="Pfam" id="PF00205"/>
    </source>
</evidence>
<evidence type="ECO:0000313" key="10">
    <source>
        <dbReference type="Proteomes" id="UP000325763"/>
    </source>
</evidence>
<dbReference type="Gene3D" id="3.40.50.970">
    <property type="match status" value="2"/>
</dbReference>
<dbReference type="RefSeq" id="WP_043436873.1">
    <property type="nucleotide sequence ID" value="NZ_CP009313.1"/>
</dbReference>
<keyword evidence="9" id="KW-1185">Reference proteome</keyword>
<dbReference type="GO" id="GO:0009099">
    <property type="term" value="P:L-valine biosynthetic process"/>
    <property type="evidence" value="ECO:0007669"/>
    <property type="project" value="TreeGrafter"/>
</dbReference>
<reference evidence="9" key="1">
    <citation type="submission" date="2014-09" db="EMBL/GenBank/DDBJ databases">
        <title>Sequence of the Streptomyces nodosus genome.</title>
        <authorList>
            <person name="Sweeney P."/>
            <person name="Stephens N."/>
            <person name="Murphy C."/>
            <person name="Caffrey P."/>
        </authorList>
    </citation>
    <scope>NUCLEOTIDE SEQUENCE [LARGE SCALE GENOMIC DNA]</scope>
    <source>
        <strain evidence="9">ATCC 14899</strain>
    </source>
</reference>
<feature type="domain" description="Thiamine pyrophosphate enzyme N-terminal TPP-binding" evidence="6">
    <location>
        <begin position="1"/>
        <end position="105"/>
    </location>
</feature>
<dbReference type="InterPro" id="IPR012000">
    <property type="entry name" value="Thiamin_PyroP_enz_cen_dom"/>
</dbReference>
<dbReference type="InterPro" id="IPR045229">
    <property type="entry name" value="TPP_enz"/>
</dbReference>
<proteinExistence type="inferred from homology"/>
<evidence type="ECO:0000313" key="8">
    <source>
        <dbReference type="EMBL" id="QEV37393.1"/>
    </source>
</evidence>
<reference evidence="7 9" key="2">
    <citation type="journal article" date="2016" name="Appl. Microbiol. Biotechnol.">
        <title>Exploiting the genome sequence of Streptomyces nodosus for enhanced antibiotic production.</title>
        <authorList>
            <person name="Sweeney P."/>
            <person name="Murphy C.D."/>
            <person name="Caffrey P."/>
        </authorList>
    </citation>
    <scope>NUCLEOTIDE SEQUENCE [LARGE SCALE GENOMIC DNA]</scope>
    <source>
        <strain evidence="7 9">ATCC 14899</strain>
    </source>
</reference>
<dbReference type="Pfam" id="PF02775">
    <property type="entry name" value="TPP_enzyme_C"/>
    <property type="match status" value="1"/>
</dbReference>
<dbReference type="CDD" id="cd07035">
    <property type="entry name" value="TPP_PYR_POX_like"/>
    <property type="match status" value="1"/>
</dbReference>
<gene>
    <name evidence="8" type="ORF">CP978_01390</name>
    <name evidence="7" type="ORF">SNOD_01040</name>
</gene>
<dbReference type="GO" id="GO:0000287">
    <property type="term" value="F:magnesium ion binding"/>
    <property type="evidence" value="ECO:0007669"/>
    <property type="project" value="InterPro"/>
</dbReference>
<dbReference type="EMBL" id="CP023747">
    <property type="protein sequence ID" value="QEV37393.1"/>
    <property type="molecule type" value="Genomic_DNA"/>
</dbReference>
<accession>A0A0B5D6V3</accession>
<dbReference type="GO" id="GO:0009097">
    <property type="term" value="P:isoleucine biosynthetic process"/>
    <property type="evidence" value="ECO:0007669"/>
    <property type="project" value="TreeGrafter"/>
</dbReference>
<dbReference type="EMBL" id="CP009313">
    <property type="protein sequence ID" value="AJE38814.1"/>
    <property type="molecule type" value="Genomic_DNA"/>
</dbReference>
<dbReference type="GO" id="GO:0050660">
    <property type="term" value="F:flavin adenine dinucleotide binding"/>
    <property type="evidence" value="ECO:0007669"/>
    <property type="project" value="TreeGrafter"/>
</dbReference>
<dbReference type="KEGG" id="snq:CP978_01390"/>
<dbReference type="Proteomes" id="UP000031526">
    <property type="component" value="Chromosome"/>
</dbReference>
<dbReference type="InterPro" id="IPR011766">
    <property type="entry name" value="TPP_enzyme_TPP-bd"/>
</dbReference>
<evidence type="ECO:0000313" key="7">
    <source>
        <dbReference type="EMBL" id="AJE38814.1"/>
    </source>
</evidence>